<proteinExistence type="predicted"/>
<evidence type="ECO:0000313" key="2">
    <source>
        <dbReference type="Proteomes" id="UP001145114"/>
    </source>
</evidence>
<gene>
    <name evidence="1" type="ORF">EV182_003844</name>
</gene>
<dbReference type="EMBL" id="JAMZIH010001069">
    <property type="protein sequence ID" value="KAJ1678542.1"/>
    <property type="molecule type" value="Genomic_DNA"/>
</dbReference>
<evidence type="ECO:0000313" key="1">
    <source>
        <dbReference type="EMBL" id="KAJ1678542.1"/>
    </source>
</evidence>
<keyword evidence="2" id="KW-1185">Reference proteome</keyword>
<name>A0ACC1HQN0_9FUNG</name>
<accession>A0ACC1HQN0</accession>
<comment type="caution">
    <text evidence="1">The sequence shown here is derived from an EMBL/GenBank/DDBJ whole genome shotgun (WGS) entry which is preliminary data.</text>
</comment>
<organism evidence="1 2">
    <name type="scientific">Spiromyces aspiralis</name>
    <dbReference type="NCBI Taxonomy" id="68401"/>
    <lineage>
        <taxon>Eukaryota</taxon>
        <taxon>Fungi</taxon>
        <taxon>Fungi incertae sedis</taxon>
        <taxon>Zoopagomycota</taxon>
        <taxon>Kickxellomycotina</taxon>
        <taxon>Kickxellomycetes</taxon>
        <taxon>Kickxellales</taxon>
        <taxon>Kickxellaceae</taxon>
        <taxon>Spiromyces</taxon>
    </lineage>
</organism>
<dbReference type="Proteomes" id="UP001145114">
    <property type="component" value="Unassembled WGS sequence"/>
</dbReference>
<sequence>MLPTRHRMFKSIFQSGVLCILHCRGNKQLQLWEVHDARDDESDDCTQYGRLMRHFTPSVVLVEDNILGISVIGLYSPKIRDCYISCPSGNETLGIKLPKLMMAVRNLNHHFSMEVEVKDARGLVFRFRASTYQERTIVTPDLCVMPLRLEAGWNQAVIDFAQLCREVYSATFTEVNRVTLHPNLHVHHIIFSDRIIPEDELPQEFKLQISR</sequence>
<protein>
    <submittedName>
        <fullName evidence="1">Uncharacterized protein</fullName>
    </submittedName>
</protein>
<reference evidence="1" key="1">
    <citation type="submission" date="2022-06" db="EMBL/GenBank/DDBJ databases">
        <title>Phylogenomic reconstructions and comparative analyses of Kickxellomycotina fungi.</title>
        <authorList>
            <person name="Reynolds N.K."/>
            <person name="Stajich J.E."/>
            <person name="Barry K."/>
            <person name="Grigoriev I.V."/>
            <person name="Crous P."/>
            <person name="Smith M.E."/>
        </authorList>
    </citation>
    <scope>NUCLEOTIDE SEQUENCE</scope>
    <source>
        <strain evidence="1">RSA 2271</strain>
    </source>
</reference>